<dbReference type="GO" id="GO:0004492">
    <property type="term" value="F:methyl/ethyl malonyl-CoA decarboxylase activity"/>
    <property type="evidence" value="ECO:0007669"/>
    <property type="project" value="UniProtKB-EC"/>
</dbReference>
<sequence>MSTIEEEASDLIFENGHKTNLDKLKSKFAKYSGGSVKLIKDDETGIATINLDNPSRKNALSGSMMTDLYNIVSELEKWDKGKGIIIYGTDGFFSSGGDMNTVKEIDNCVDGRDMGILMFDTLQRLQALPMISVALVEGKAIGGGAELTTACDFRLMSKSAKIGFVHIKLGITVSWGGGTRLVQIIGSHKALEIISSGRQLTAQEALDIGLATHIIEESPESKKSNLDYTKEWLLEHIGGPTSTINALKTIIHSARTLPFKESLKRELETFPKVWGSPPHKKALSMNIKLR</sequence>
<keyword evidence="15" id="KW-1185">Reference proteome</keyword>
<dbReference type="EMBL" id="CAEY01000437">
    <property type="status" value="NOT_ANNOTATED_CDS"/>
    <property type="molecule type" value="Genomic_DNA"/>
</dbReference>
<dbReference type="CDD" id="cd06558">
    <property type="entry name" value="crotonase-like"/>
    <property type="match status" value="1"/>
</dbReference>
<comment type="catalytic activity">
    <reaction evidence="11">
        <text>(S)-methylmalonyl-CoA + H(+) = propanoyl-CoA + CO2</text>
        <dbReference type="Rhea" id="RHEA:61340"/>
        <dbReference type="ChEBI" id="CHEBI:15378"/>
        <dbReference type="ChEBI" id="CHEBI:16526"/>
        <dbReference type="ChEBI" id="CHEBI:57327"/>
        <dbReference type="ChEBI" id="CHEBI:57392"/>
        <dbReference type="EC" id="4.1.1.94"/>
    </reaction>
    <physiologicalReaction direction="left-to-right" evidence="11">
        <dbReference type="Rhea" id="RHEA:61341"/>
    </physiologicalReaction>
</comment>
<proteinExistence type="inferred from homology"/>
<accession>T1JQ72</accession>
<dbReference type="KEGG" id="tut:107363239"/>
<dbReference type="PANTHER" id="PTHR11941">
    <property type="entry name" value="ENOYL-COA HYDRATASE-RELATED"/>
    <property type="match status" value="1"/>
</dbReference>
<dbReference type="GO" id="GO:0005829">
    <property type="term" value="C:cytosol"/>
    <property type="evidence" value="ECO:0007669"/>
    <property type="project" value="UniProtKB-SubCell"/>
</dbReference>
<dbReference type="PROSITE" id="PS00166">
    <property type="entry name" value="ENOYL_COA_HYDRATASE"/>
    <property type="match status" value="1"/>
</dbReference>
<comment type="subcellular location">
    <subcellularLocation>
        <location evidence="1">Cytoplasm</location>
        <location evidence="1">Cytosol</location>
    </subcellularLocation>
</comment>
<comment type="function">
    <text evidence="12">Decarboxylates ethylmalonyl-CoA, a potentially toxic metabolite, to form butyryl-CoA, suggesting it might be involved in metabolite proofreading. Acts preferentially on (S)-ethylmalonyl-CoA but also has some activity on the (R)-isomer. Also has methylmalonyl-CoA decarboxylase activity at lower level.</text>
</comment>
<gene>
    <name evidence="14" type="primary">107363239</name>
</gene>
<name>T1JQ72_TETUR</name>
<comment type="catalytic activity">
    <reaction evidence="6">
        <text>(2R)-ethylmalonyl-CoA + H(+) = butanoyl-CoA + CO2</text>
        <dbReference type="Rhea" id="RHEA:59540"/>
        <dbReference type="ChEBI" id="CHEBI:15378"/>
        <dbReference type="ChEBI" id="CHEBI:16526"/>
        <dbReference type="ChEBI" id="CHEBI:57371"/>
        <dbReference type="ChEBI" id="CHEBI:85316"/>
        <dbReference type="EC" id="4.1.1.94"/>
    </reaction>
    <physiologicalReaction direction="left-to-right" evidence="6">
        <dbReference type="Rhea" id="RHEA:59541"/>
    </physiologicalReaction>
</comment>
<evidence type="ECO:0000256" key="11">
    <source>
        <dbReference type="ARBA" id="ARBA00047446"/>
    </source>
</evidence>
<dbReference type="OrthoDB" id="448450at2759"/>
<reference evidence="15" key="1">
    <citation type="submission" date="2011-08" db="EMBL/GenBank/DDBJ databases">
        <authorList>
            <person name="Rombauts S."/>
        </authorList>
    </citation>
    <scope>NUCLEOTIDE SEQUENCE</scope>
    <source>
        <strain evidence="15">London</strain>
    </source>
</reference>
<evidence type="ECO:0000256" key="12">
    <source>
        <dbReference type="ARBA" id="ARBA00056546"/>
    </source>
</evidence>
<evidence type="ECO:0000313" key="15">
    <source>
        <dbReference type="Proteomes" id="UP000015104"/>
    </source>
</evidence>
<evidence type="ECO:0000256" key="3">
    <source>
        <dbReference type="ARBA" id="ARBA00022490"/>
    </source>
</evidence>
<evidence type="ECO:0000256" key="7">
    <source>
        <dbReference type="ARBA" id="ARBA00038883"/>
    </source>
</evidence>
<evidence type="ECO:0000256" key="1">
    <source>
        <dbReference type="ARBA" id="ARBA00004514"/>
    </source>
</evidence>
<dbReference type="HOGENOM" id="CLU_009834_7_6_1"/>
<dbReference type="PANTHER" id="PTHR11941:SF27">
    <property type="entry name" value="ETHYLMALONYL-COA DECARBOXYLASE"/>
    <property type="match status" value="1"/>
</dbReference>
<evidence type="ECO:0000256" key="10">
    <source>
        <dbReference type="ARBA" id="ARBA00042182"/>
    </source>
</evidence>
<evidence type="ECO:0000256" key="4">
    <source>
        <dbReference type="ARBA" id="ARBA00023239"/>
    </source>
</evidence>
<evidence type="ECO:0000256" key="6">
    <source>
        <dbReference type="ARBA" id="ARBA00036541"/>
    </source>
</evidence>
<dbReference type="SUPFAM" id="SSF52096">
    <property type="entry name" value="ClpP/crotonase"/>
    <property type="match status" value="1"/>
</dbReference>
<evidence type="ECO:0000256" key="8">
    <source>
        <dbReference type="ARBA" id="ARBA00039903"/>
    </source>
</evidence>
<organism evidence="14 15">
    <name type="scientific">Tetranychus urticae</name>
    <name type="common">Two-spotted spider mite</name>
    <dbReference type="NCBI Taxonomy" id="32264"/>
    <lineage>
        <taxon>Eukaryota</taxon>
        <taxon>Metazoa</taxon>
        <taxon>Ecdysozoa</taxon>
        <taxon>Arthropoda</taxon>
        <taxon>Chelicerata</taxon>
        <taxon>Arachnida</taxon>
        <taxon>Acari</taxon>
        <taxon>Acariformes</taxon>
        <taxon>Trombidiformes</taxon>
        <taxon>Prostigmata</taxon>
        <taxon>Eleutherengona</taxon>
        <taxon>Raphignathae</taxon>
        <taxon>Tetranychoidea</taxon>
        <taxon>Tetranychidae</taxon>
        <taxon>Tetranychus</taxon>
    </lineage>
</organism>
<evidence type="ECO:0000256" key="2">
    <source>
        <dbReference type="ARBA" id="ARBA00005254"/>
    </source>
</evidence>
<dbReference type="Pfam" id="PF00378">
    <property type="entry name" value="ECH_1"/>
    <property type="match status" value="1"/>
</dbReference>
<dbReference type="EnsemblMetazoa" id="tetur01g02180.1">
    <property type="protein sequence ID" value="tetur01g02180.1"/>
    <property type="gene ID" value="tetur01g02180"/>
</dbReference>
<dbReference type="GO" id="GO:0006635">
    <property type="term" value="P:fatty acid beta-oxidation"/>
    <property type="evidence" value="ECO:0007669"/>
    <property type="project" value="TreeGrafter"/>
</dbReference>
<comment type="similarity">
    <text evidence="2 13">Belongs to the enoyl-CoA hydratase/isomerase family.</text>
</comment>
<reference evidence="14" key="2">
    <citation type="submission" date="2015-06" db="UniProtKB">
        <authorList>
            <consortium name="EnsemblMetazoa"/>
        </authorList>
    </citation>
    <scope>IDENTIFICATION</scope>
</reference>
<protein>
    <recommendedName>
        <fullName evidence="8">Ethylmalonyl-CoA decarboxylase</fullName>
        <ecNumber evidence="7">4.1.1.94</ecNumber>
    </recommendedName>
    <alternativeName>
        <fullName evidence="10">Enoyl-CoA hydratase domain-containing protein 1</fullName>
    </alternativeName>
    <alternativeName>
        <fullName evidence="9">Methylmalonyl-CoA decarboxylase</fullName>
    </alternativeName>
</protein>
<dbReference type="InterPro" id="IPR018376">
    <property type="entry name" value="Enoyl-CoA_hyd/isom_CS"/>
</dbReference>
<dbReference type="EC" id="4.1.1.94" evidence="7"/>
<evidence type="ECO:0000256" key="9">
    <source>
        <dbReference type="ARBA" id="ARBA00042052"/>
    </source>
</evidence>
<evidence type="ECO:0000313" key="14">
    <source>
        <dbReference type="EnsemblMetazoa" id="tetur01g02180.1"/>
    </source>
</evidence>
<keyword evidence="3" id="KW-0963">Cytoplasm</keyword>
<keyword evidence="4" id="KW-0456">Lyase</keyword>
<evidence type="ECO:0000256" key="5">
    <source>
        <dbReference type="ARBA" id="ARBA00036343"/>
    </source>
</evidence>
<dbReference type="STRING" id="32264.T1JQ72"/>
<evidence type="ECO:0000256" key="13">
    <source>
        <dbReference type="RuleBase" id="RU003707"/>
    </source>
</evidence>
<dbReference type="eggNOG" id="KOG1680">
    <property type="taxonomic scope" value="Eukaryota"/>
</dbReference>
<comment type="catalytic activity">
    <reaction evidence="5">
        <text>(2S)-ethylmalonyl-CoA + H(+) = butanoyl-CoA + CO2</text>
        <dbReference type="Rhea" id="RHEA:32131"/>
        <dbReference type="ChEBI" id="CHEBI:15378"/>
        <dbReference type="ChEBI" id="CHEBI:16526"/>
        <dbReference type="ChEBI" id="CHEBI:57371"/>
        <dbReference type="ChEBI" id="CHEBI:60909"/>
        <dbReference type="EC" id="4.1.1.94"/>
    </reaction>
    <physiologicalReaction direction="left-to-right" evidence="5">
        <dbReference type="Rhea" id="RHEA:32132"/>
    </physiologicalReaction>
</comment>
<dbReference type="Proteomes" id="UP000015104">
    <property type="component" value="Unassembled WGS sequence"/>
</dbReference>
<dbReference type="AlphaFoldDB" id="T1JQ72"/>
<dbReference type="Gene3D" id="3.90.226.10">
    <property type="entry name" value="2-enoyl-CoA Hydratase, Chain A, domain 1"/>
    <property type="match status" value="1"/>
</dbReference>
<dbReference type="OMA" id="FTICRPE"/>
<dbReference type="InterPro" id="IPR029045">
    <property type="entry name" value="ClpP/crotonase-like_dom_sf"/>
</dbReference>
<dbReference type="InterPro" id="IPR001753">
    <property type="entry name" value="Enoyl-CoA_hydra/iso"/>
</dbReference>